<dbReference type="InterPro" id="IPR051199">
    <property type="entry name" value="LPS_LOS_Heptosyltrfase"/>
</dbReference>
<dbReference type="GO" id="GO:0005829">
    <property type="term" value="C:cytosol"/>
    <property type="evidence" value="ECO:0007669"/>
    <property type="project" value="TreeGrafter"/>
</dbReference>
<protein>
    <recommendedName>
        <fullName evidence="5">Glycosyltransferase</fullName>
    </recommendedName>
</protein>
<dbReference type="AlphaFoldDB" id="A0A0Q3LSS6"/>
<dbReference type="OrthoDB" id="9772349at2"/>
<accession>A0A0Q3LSS6</accession>
<dbReference type="GO" id="GO:0009244">
    <property type="term" value="P:lipopolysaccharide core region biosynthetic process"/>
    <property type="evidence" value="ECO:0007669"/>
    <property type="project" value="TreeGrafter"/>
</dbReference>
<dbReference type="SUPFAM" id="SSF53756">
    <property type="entry name" value="UDP-Glycosyltransferase/glycogen phosphorylase"/>
    <property type="match status" value="1"/>
</dbReference>
<gene>
    <name evidence="3" type="ORF">AR438_05935</name>
</gene>
<evidence type="ECO:0000256" key="2">
    <source>
        <dbReference type="ARBA" id="ARBA00022679"/>
    </source>
</evidence>
<evidence type="ECO:0008006" key="5">
    <source>
        <dbReference type="Google" id="ProtNLM"/>
    </source>
</evidence>
<evidence type="ECO:0000313" key="4">
    <source>
        <dbReference type="Proteomes" id="UP000051682"/>
    </source>
</evidence>
<dbReference type="Pfam" id="PF01075">
    <property type="entry name" value="Glyco_transf_9"/>
    <property type="match status" value="1"/>
</dbReference>
<keyword evidence="2" id="KW-0808">Transferase</keyword>
<reference evidence="3 4" key="1">
    <citation type="submission" date="2015-10" db="EMBL/GenBank/DDBJ databases">
        <title>Chryseobacterium aquaticum genome.</title>
        <authorList>
            <person name="Newman J.D."/>
            <person name="Ferguson M.B."/>
            <person name="Miller J.R."/>
        </authorList>
    </citation>
    <scope>NUCLEOTIDE SEQUENCE [LARGE SCALE GENOMIC DNA]</scope>
    <source>
        <strain evidence="3 4">KCTC 12483</strain>
    </source>
</reference>
<keyword evidence="1" id="KW-0328">Glycosyltransferase</keyword>
<dbReference type="STRING" id="452084.AR438_05935"/>
<evidence type="ECO:0000256" key="1">
    <source>
        <dbReference type="ARBA" id="ARBA00022676"/>
    </source>
</evidence>
<sequence length="337" mass="38806">MKILIIQKKFMGDVLVTSTILPLLKKKYPQSEISFLLEEKHAQILLGNPYIDQFLFFHKEGLKKTISQLKEYQFDLVIDLYSKIETAMITFFSGAKTKIGFFKKYTQFFYTHAVKRSTQVKSKNTTFGIEHRLQMLEPLGITFQEVFPKVYLQKDELAKAHQILSENGLSTQDNLIMISTFGSSEEKTYPIEYMAELLEYITDYKPEAKILCNYLPSQRELFEALYSQLSEKTKASIVKNFDTKNLREFAAVTSLCKCLIGNEGGATNVSKSLDIPTFTIFSPHICIEDWAWSSNPNVDKFLHVTDFVESSKNYSDFKPIFLKPDLEEFLDAAIVKN</sequence>
<dbReference type="CDD" id="cd03789">
    <property type="entry name" value="GT9_LPS_heptosyltransferase"/>
    <property type="match status" value="1"/>
</dbReference>
<dbReference type="InterPro" id="IPR002201">
    <property type="entry name" value="Glyco_trans_9"/>
</dbReference>
<proteinExistence type="predicted"/>
<comment type="caution">
    <text evidence="3">The sequence shown here is derived from an EMBL/GenBank/DDBJ whole genome shotgun (WGS) entry which is preliminary data.</text>
</comment>
<name>A0A0Q3LSS6_9FLAO</name>
<dbReference type="RefSeq" id="WP_056013100.1">
    <property type="nucleotide sequence ID" value="NZ_LLYZ01000004.1"/>
</dbReference>
<dbReference type="PANTHER" id="PTHR30160">
    <property type="entry name" value="TETRAACYLDISACCHARIDE 4'-KINASE-RELATED"/>
    <property type="match status" value="1"/>
</dbReference>
<dbReference type="GO" id="GO:0008713">
    <property type="term" value="F:ADP-heptose-lipopolysaccharide heptosyltransferase activity"/>
    <property type="evidence" value="ECO:0007669"/>
    <property type="project" value="TreeGrafter"/>
</dbReference>
<dbReference type="Proteomes" id="UP000051682">
    <property type="component" value="Unassembled WGS sequence"/>
</dbReference>
<organism evidence="3 4">
    <name type="scientific">Chryseobacterium aquaticum</name>
    <dbReference type="NCBI Taxonomy" id="452084"/>
    <lineage>
        <taxon>Bacteria</taxon>
        <taxon>Pseudomonadati</taxon>
        <taxon>Bacteroidota</taxon>
        <taxon>Flavobacteriia</taxon>
        <taxon>Flavobacteriales</taxon>
        <taxon>Weeksellaceae</taxon>
        <taxon>Chryseobacterium group</taxon>
        <taxon>Chryseobacterium</taxon>
    </lineage>
</organism>
<keyword evidence="4" id="KW-1185">Reference proteome</keyword>
<dbReference type="EMBL" id="LLYZ01000004">
    <property type="protein sequence ID" value="KQK26313.1"/>
    <property type="molecule type" value="Genomic_DNA"/>
</dbReference>
<dbReference type="PANTHER" id="PTHR30160:SF7">
    <property type="entry name" value="ADP-HEPTOSE--LPS HEPTOSYLTRANSFERASE 2"/>
    <property type="match status" value="1"/>
</dbReference>
<dbReference type="Gene3D" id="3.40.50.2000">
    <property type="entry name" value="Glycogen Phosphorylase B"/>
    <property type="match status" value="2"/>
</dbReference>
<evidence type="ECO:0000313" key="3">
    <source>
        <dbReference type="EMBL" id="KQK26313.1"/>
    </source>
</evidence>